<evidence type="ECO:0000313" key="9">
    <source>
        <dbReference type="EMBL" id="MQO54161.1"/>
    </source>
</evidence>
<evidence type="ECO:0000256" key="2">
    <source>
        <dbReference type="ARBA" id="ARBA00022679"/>
    </source>
</evidence>
<evidence type="ECO:0000313" key="8">
    <source>
        <dbReference type="EMBL" id="MQO05283.1"/>
    </source>
</evidence>
<dbReference type="EMBL" id="JAPDUM010000001">
    <property type="protein sequence ID" value="MCW4164296.1"/>
    <property type="molecule type" value="Genomic_DNA"/>
</dbReference>
<keyword evidence="3 9" id="KW-0418">Kinase</keyword>
<dbReference type="InterPro" id="IPR052700">
    <property type="entry name" value="Carb_kinase_PfkB-like"/>
</dbReference>
<keyword evidence="2" id="KW-0808">Transferase</keyword>
<dbReference type="EMBL" id="JAPDVD010000001">
    <property type="protein sequence ID" value="MCW4138457.1"/>
    <property type="molecule type" value="Genomic_DNA"/>
</dbReference>
<dbReference type="EMBL" id="VZCY01000029">
    <property type="protein sequence ID" value="MQN08970.1"/>
    <property type="molecule type" value="Genomic_DNA"/>
</dbReference>
<dbReference type="SUPFAM" id="SSF53613">
    <property type="entry name" value="Ribokinase-like"/>
    <property type="match status" value="1"/>
</dbReference>
<evidence type="ECO:0000313" key="6">
    <source>
        <dbReference type="EMBL" id="MCW4164296.1"/>
    </source>
</evidence>
<evidence type="ECO:0000313" key="11">
    <source>
        <dbReference type="Proteomes" id="UP000285776"/>
    </source>
</evidence>
<dbReference type="Proteomes" id="UP000358159">
    <property type="component" value="Unassembled WGS sequence"/>
</dbReference>
<dbReference type="InterPro" id="IPR011611">
    <property type="entry name" value="PfkB_dom"/>
</dbReference>
<dbReference type="InterPro" id="IPR029056">
    <property type="entry name" value="Ribokinase-like"/>
</dbReference>
<dbReference type="AlphaFoldDB" id="A0A174NMX9"/>
<dbReference type="eggNOG" id="COG0524">
    <property type="taxonomic scope" value="Bacteria"/>
</dbReference>
<evidence type="ECO:0000313" key="12">
    <source>
        <dbReference type="Proteomes" id="UP000358159"/>
    </source>
</evidence>
<evidence type="ECO:0000313" key="5">
    <source>
        <dbReference type="EMBL" id="MCW4138457.1"/>
    </source>
</evidence>
<reference evidence="10 11" key="1">
    <citation type="submission" date="2018-08" db="EMBL/GenBank/DDBJ databases">
        <title>A genome reference for cultivated species of the human gut microbiota.</title>
        <authorList>
            <person name="Zou Y."/>
            <person name="Xue W."/>
            <person name="Luo G."/>
        </authorList>
    </citation>
    <scope>NUCLEOTIDE SEQUENCE [LARGE SCALE GENOMIC DNA]</scope>
    <source>
        <strain evidence="10 11">AF10-17</strain>
    </source>
</reference>
<comment type="similarity">
    <text evidence="1">Belongs to the carbohydrate kinase PfkB family.</text>
</comment>
<feature type="domain" description="Carbohydrate kinase PfkB" evidence="4">
    <location>
        <begin position="3"/>
        <end position="328"/>
    </location>
</feature>
<reference evidence="12 13" key="2">
    <citation type="submission" date="2019-09" db="EMBL/GenBank/DDBJ databases">
        <title>Distinct polysaccharide growth profiles of human intestinal Prevotella copri isolates.</title>
        <authorList>
            <person name="Fehlner-Peach H."/>
            <person name="Magnabosco C."/>
            <person name="Raghavan V."/>
            <person name="Scher J.U."/>
            <person name="Tett A."/>
            <person name="Cox L.M."/>
            <person name="Gottsegen C."/>
            <person name="Watters A."/>
            <person name="Wiltshire- Gordon J.D."/>
            <person name="Segata N."/>
            <person name="Bonneau R."/>
            <person name="Littman D.R."/>
        </authorList>
    </citation>
    <scope>NUCLEOTIDE SEQUENCE [LARGE SCALE GENOMIC DNA]</scope>
    <source>
        <strain evidence="9 12">BVe41219</strain>
        <strain evidence="13">iAK279</strain>
        <strain evidence="8">IAK279</strain>
        <strain evidence="14">iK21513</strain>
        <strain evidence="7">IK21513</strain>
    </source>
</reference>
<dbReference type="EMBL" id="VZBT01000105">
    <property type="protein sequence ID" value="MQO05283.1"/>
    <property type="molecule type" value="Genomic_DNA"/>
</dbReference>
<dbReference type="CDD" id="cd01166">
    <property type="entry name" value="KdgK"/>
    <property type="match status" value="1"/>
</dbReference>
<name>A0A174NMX9_9BACT</name>
<dbReference type="RefSeq" id="WP_118154631.1">
    <property type="nucleotide sequence ID" value="NZ_CP152484.1"/>
</dbReference>
<evidence type="ECO:0000313" key="7">
    <source>
        <dbReference type="EMBL" id="MQN08970.1"/>
    </source>
</evidence>
<dbReference type="Gene3D" id="3.40.1190.20">
    <property type="match status" value="1"/>
</dbReference>
<dbReference type="Proteomes" id="UP000406735">
    <property type="component" value="Unassembled WGS sequence"/>
</dbReference>
<evidence type="ECO:0000256" key="3">
    <source>
        <dbReference type="ARBA" id="ARBA00022777"/>
    </source>
</evidence>
<dbReference type="Proteomes" id="UP001208620">
    <property type="component" value="Unassembled WGS sequence"/>
</dbReference>
<proteinExistence type="inferred from homology"/>
<accession>A0A174NMX9</accession>
<evidence type="ECO:0000313" key="13">
    <source>
        <dbReference type="Proteomes" id="UP000390763"/>
    </source>
</evidence>
<evidence type="ECO:0000313" key="10">
    <source>
        <dbReference type="EMBL" id="RGW75803.1"/>
    </source>
</evidence>
<dbReference type="Pfam" id="PF00294">
    <property type="entry name" value="PfkB"/>
    <property type="match status" value="1"/>
</dbReference>
<dbReference type="Proteomes" id="UP000285776">
    <property type="component" value="Unassembled WGS sequence"/>
</dbReference>
<reference evidence="5" key="3">
    <citation type="submission" date="2022-11" db="EMBL/GenBank/DDBJ databases">
        <title>Genomic repertoires linked with pathogenic potency of arthritogenic Prevotella copri isolated from the gut of rheumatoid arthritis patients.</title>
        <authorList>
            <person name="Nii T."/>
            <person name="Maeda Y."/>
            <person name="Motooka D."/>
            <person name="Naito M."/>
            <person name="Matsumoto Y."/>
            <person name="Ogawa T."/>
            <person name="Oguro-Igashira E."/>
            <person name="Kishikawa T."/>
            <person name="Yamashita M."/>
            <person name="Koizumi S."/>
            <person name="Kurakawa T."/>
            <person name="Okumura R."/>
            <person name="Kayama H."/>
            <person name="Murakami M."/>
            <person name="Sakaguchi T."/>
            <person name="Das B."/>
            <person name="Nakamura S."/>
            <person name="Okada Y."/>
            <person name="Kumanogoh A."/>
            <person name="Takeda K."/>
        </authorList>
    </citation>
    <scope>NUCLEOTIDE SEQUENCE</scope>
    <source>
        <strain evidence="5">H105_2-2</strain>
        <strain evidence="6">RA-N001-16</strain>
    </source>
</reference>
<evidence type="ECO:0000313" key="14">
    <source>
        <dbReference type="Proteomes" id="UP000406735"/>
    </source>
</evidence>
<dbReference type="GO" id="GO:0016301">
    <property type="term" value="F:kinase activity"/>
    <property type="evidence" value="ECO:0007669"/>
    <property type="project" value="UniProtKB-KW"/>
</dbReference>
<dbReference type="PANTHER" id="PTHR43320:SF2">
    <property type="entry name" value="2-DEHYDRO-3-DEOXYGLUCONOKINASE_2-DEHYDRO-3-DEOXYGALACTONOKINASE"/>
    <property type="match status" value="1"/>
</dbReference>
<sequence length="348" mass="39316">MKTKIVTFGEILLRISKPGYQRLFQGHHMFGNYGGSEANAAISLAYLGDNVEYVTRVPYGEMGEAALMHLREYGLNVSHVVRGGERLGTYYFEEAVAMRNSRVVYDRKNSSFYTLKRGMVKWDKVLADAAVFHCSGITCAISRDAMESTMDAIKLAVSDGLTIACDINYRKNLWGYGLEPHDVLFQMMQYSDIIFGDQNEWEIASGVPHIPFEALDADYEIAKEAYLEYFRKMHQLFPKCKKMLMAVRNQIASSHHTLSGLLYDAVEDQLYTTRIYDIEPIVDPMGVGDAFIAAYIHAHQKWGDKNQYCLDFSLSASAIKNTVPGDQNLVTEEEIINNMTSSGGRIQR</sequence>
<dbReference type="PANTHER" id="PTHR43320">
    <property type="entry name" value="SUGAR KINASE"/>
    <property type="match status" value="1"/>
</dbReference>
<dbReference type="Proteomes" id="UP000390763">
    <property type="component" value="Unassembled WGS sequence"/>
</dbReference>
<protein>
    <submittedName>
        <fullName evidence="9">Sugar kinase</fullName>
    </submittedName>
</protein>
<evidence type="ECO:0000259" key="4">
    <source>
        <dbReference type="Pfam" id="PF00294"/>
    </source>
</evidence>
<dbReference type="EMBL" id="VZAZ01000001">
    <property type="protein sequence ID" value="MQO54161.1"/>
    <property type="molecule type" value="Genomic_DNA"/>
</dbReference>
<evidence type="ECO:0000256" key="1">
    <source>
        <dbReference type="ARBA" id="ARBA00010688"/>
    </source>
</evidence>
<dbReference type="EMBL" id="QSAV01000051">
    <property type="protein sequence ID" value="RGW75803.1"/>
    <property type="molecule type" value="Genomic_DNA"/>
</dbReference>
<dbReference type="Proteomes" id="UP001209476">
    <property type="component" value="Unassembled WGS sequence"/>
</dbReference>
<comment type="caution">
    <text evidence="9">The sequence shown here is derived from an EMBL/GenBank/DDBJ whole genome shotgun (WGS) entry which is preliminary data.</text>
</comment>
<gene>
    <name evidence="10" type="ORF">DWV53_12825</name>
    <name evidence="9" type="ORF">F7D42_00230</name>
    <name evidence="8" type="ORF">F7D62_14550</name>
    <name evidence="7" type="ORF">F7D97_03265</name>
    <name evidence="6" type="ORF">ONS98_03475</name>
    <name evidence="5" type="ORF">ONT01_11900</name>
</gene>
<organism evidence="9 12">
    <name type="scientific">Segatella copri</name>
    <dbReference type="NCBI Taxonomy" id="165179"/>
    <lineage>
        <taxon>Bacteria</taxon>
        <taxon>Pseudomonadati</taxon>
        <taxon>Bacteroidota</taxon>
        <taxon>Bacteroidia</taxon>
        <taxon>Bacteroidales</taxon>
        <taxon>Prevotellaceae</taxon>
        <taxon>Segatella</taxon>
    </lineage>
</organism>